<protein>
    <recommendedName>
        <fullName evidence="5">BAHD family acyltransferase, clade V</fullName>
    </recommendedName>
</protein>
<dbReference type="GeneID" id="112293457"/>
<dbReference type="OrthoDB" id="671439at2759"/>
<evidence type="ECO:0000313" key="4">
    <source>
        <dbReference type="Proteomes" id="UP000006727"/>
    </source>
</evidence>
<dbReference type="EMBL" id="ABEU02000016">
    <property type="protein sequence ID" value="PNR37720.1"/>
    <property type="molecule type" value="Genomic_DNA"/>
</dbReference>
<gene>
    <name evidence="3" type="primary">LOC112293457</name>
    <name evidence="2" type="ORF">PHYPA_020829</name>
</gene>
<dbReference type="OMA" id="ITINHAC"/>
<dbReference type="Gramene" id="Pp3c16_11740V3.1">
    <property type="protein sequence ID" value="Pp3c16_11740V3.1"/>
    <property type="gene ID" value="Pp3c16_11740"/>
</dbReference>
<name>A9RLD4_PHYPA</name>
<dbReference type="Gramene" id="Pp3c16_11740V3.2">
    <property type="protein sequence ID" value="Pp3c16_11740V3.2"/>
    <property type="gene ID" value="Pp3c16_11740"/>
</dbReference>
<dbReference type="KEGG" id="ppp:112293457"/>
<evidence type="ECO:0000256" key="1">
    <source>
        <dbReference type="ARBA" id="ARBA00009861"/>
    </source>
</evidence>
<dbReference type="Gene3D" id="3.30.559.10">
    <property type="entry name" value="Chloramphenicol acetyltransferase-like domain"/>
    <property type="match status" value="2"/>
</dbReference>
<sequence>MKVTKLEVSTVYPSERCEPHVMYLSGADHIVRPRHVPIFLFYRAREDGEQVMPTDLLKNSVANTLSKFYPIAGRLRKGSDGKLEIVCNNAGVEFVEATVDGSLDEFDGFNPKLFSELLDPVPVPFGESFTEYPITYIQVTRFACGGVSLVITINHACVDGLSVNQFLTSWSEVARGLEMSNPPVHNRTLLKVHITPEPGFRPKELRSLTNLLQALPKQNLIECMFSFTPERVMLVKKKAIGGGEQGAFSTFEAISAHVWRSVTKARGLDSQVTTRLLTPLDMRRRLNHTLPKGYFGNAICFVRAEAKAGYIVNNSLSYTANCIRKAVEGFSETYYSKVIAFAQTHENPLVMNVNWDDSEGCDVCVSSWVRFNFMNLDFGSGNPTFCSPGKNPYDGAIRILPTDKGNGHINIFLALKPDHMKKLISDAEFLLDD</sequence>
<dbReference type="EnsemblPlants" id="Pp3c16_11740V3.2">
    <property type="protein sequence ID" value="Pp3c16_11740V3.2"/>
    <property type="gene ID" value="Pp3c16_11740"/>
</dbReference>
<dbReference type="InterPro" id="IPR050317">
    <property type="entry name" value="Plant_Fungal_Acyltransferase"/>
</dbReference>
<evidence type="ECO:0008006" key="5">
    <source>
        <dbReference type="Google" id="ProtNLM"/>
    </source>
</evidence>
<comment type="similarity">
    <text evidence="1">Belongs to the plant acyltransferase family.</text>
</comment>
<keyword evidence="4" id="KW-1185">Reference proteome</keyword>
<reference evidence="2 4" key="1">
    <citation type="journal article" date="2008" name="Science">
        <title>The Physcomitrella genome reveals evolutionary insights into the conquest of land by plants.</title>
        <authorList>
            <person name="Rensing S."/>
            <person name="Lang D."/>
            <person name="Zimmer A."/>
            <person name="Terry A."/>
            <person name="Salamov A."/>
            <person name="Shapiro H."/>
            <person name="Nishiyama T."/>
            <person name="Perroud P.-F."/>
            <person name="Lindquist E."/>
            <person name="Kamisugi Y."/>
            <person name="Tanahashi T."/>
            <person name="Sakakibara K."/>
            <person name="Fujita T."/>
            <person name="Oishi K."/>
            <person name="Shin-I T."/>
            <person name="Kuroki Y."/>
            <person name="Toyoda A."/>
            <person name="Suzuki Y."/>
            <person name="Hashimoto A."/>
            <person name="Yamaguchi K."/>
            <person name="Sugano A."/>
            <person name="Kohara Y."/>
            <person name="Fujiyama A."/>
            <person name="Anterola A."/>
            <person name="Aoki S."/>
            <person name="Ashton N."/>
            <person name="Barbazuk W.B."/>
            <person name="Barker E."/>
            <person name="Bennetzen J."/>
            <person name="Bezanilla M."/>
            <person name="Blankenship R."/>
            <person name="Cho S.H."/>
            <person name="Dutcher S."/>
            <person name="Estelle M."/>
            <person name="Fawcett J.A."/>
            <person name="Gundlach H."/>
            <person name="Hanada K."/>
            <person name="Heyl A."/>
            <person name="Hicks K.A."/>
            <person name="Hugh J."/>
            <person name="Lohr M."/>
            <person name="Mayer K."/>
            <person name="Melkozernov A."/>
            <person name="Murata T."/>
            <person name="Nelson D."/>
            <person name="Pils B."/>
            <person name="Prigge M."/>
            <person name="Reiss B."/>
            <person name="Renner T."/>
            <person name="Rombauts S."/>
            <person name="Rushton P."/>
            <person name="Sanderfoot A."/>
            <person name="Schween G."/>
            <person name="Shiu S.-H."/>
            <person name="Stueber K."/>
            <person name="Theodoulou F.L."/>
            <person name="Tu H."/>
            <person name="Van de Peer Y."/>
            <person name="Verrier P.J."/>
            <person name="Waters E."/>
            <person name="Wood A."/>
            <person name="Yang L."/>
            <person name="Cove D."/>
            <person name="Cuming A."/>
            <person name="Hasebe M."/>
            <person name="Lucas S."/>
            <person name="Mishler D.B."/>
            <person name="Reski R."/>
            <person name="Grigoriev I."/>
            <person name="Quatrano R.S."/>
            <person name="Boore J.L."/>
        </authorList>
    </citation>
    <scope>NUCLEOTIDE SEQUENCE [LARGE SCALE GENOMIC DNA]</scope>
    <source>
        <strain evidence="3 4">cv. Gransden 2004</strain>
    </source>
</reference>
<dbReference type="PANTHER" id="PTHR31642:SF323">
    <property type="entry name" value="BAHD FAMILY ACYLTRANSFERASE, CLADE V"/>
    <property type="match status" value="1"/>
</dbReference>
<reference evidence="2 4" key="2">
    <citation type="journal article" date="2018" name="Plant J.">
        <title>The Physcomitrella patens chromosome-scale assembly reveals moss genome structure and evolution.</title>
        <authorList>
            <person name="Lang D."/>
            <person name="Ullrich K.K."/>
            <person name="Murat F."/>
            <person name="Fuchs J."/>
            <person name="Jenkins J."/>
            <person name="Haas F.B."/>
            <person name="Piednoel M."/>
            <person name="Gundlach H."/>
            <person name="Van Bel M."/>
            <person name="Meyberg R."/>
            <person name="Vives C."/>
            <person name="Morata J."/>
            <person name="Symeonidi A."/>
            <person name="Hiss M."/>
            <person name="Muchero W."/>
            <person name="Kamisugi Y."/>
            <person name="Saleh O."/>
            <person name="Blanc G."/>
            <person name="Decker E.L."/>
            <person name="van Gessel N."/>
            <person name="Grimwood J."/>
            <person name="Hayes R.D."/>
            <person name="Graham S.W."/>
            <person name="Gunter L.E."/>
            <person name="McDaniel S.F."/>
            <person name="Hoernstein S.N.W."/>
            <person name="Larsson A."/>
            <person name="Li F.W."/>
            <person name="Perroud P.F."/>
            <person name="Phillips J."/>
            <person name="Ranjan P."/>
            <person name="Rokshar D.S."/>
            <person name="Rothfels C.J."/>
            <person name="Schneider L."/>
            <person name="Shu S."/>
            <person name="Stevenson D.W."/>
            <person name="Thummler F."/>
            <person name="Tillich M."/>
            <person name="Villarreal Aguilar J.C."/>
            <person name="Widiez T."/>
            <person name="Wong G.K."/>
            <person name="Wymore A."/>
            <person name="Zhang Y."/>
            <person name="Zimmer A.D."/>
            <person name="Quatrano R.S."/>
            <person name="Mayer K.F.X."/>
            <person name="Goodstein D."/>
            <person name="Casacuberta J.M."/>
            <person name="Vandepoele K."/>
            <person name="Reski R."/>
            <person name="Cuming A.C."/>
            <person name="Tuskan G.A."/>
            <person name="Maumus F."/>
            <person name="Salse J."/>
            <person name="Schmutz J."/>
            <person name="Rensing S.A."/>
        </authorList>
    </citation>
    <scope>NUCLEOTIDE SEQUENCE [LARGE SCALE GENOMIC DNA]</scope>
    <source>
        <strain evidence="3 4">cv. Gransden 2004</strain>
    </source>
</reference>
<dbReference type="GO" id="GO:0016747">
    <property type="term" value="F:acyltransferase activity, transferring groups other than amino-acyl groups"/>
    <property type="evidence" value="ECO:0000318"/>
    <property type="project" value="GO_Central"/>
</dbReference>
<evidence type="ECO:0000313" key="2">
    <source>
        <dbReference type="EMBL" id="PNR37720.1"/>
    </source>
</evidence>
<accession>A9RLD4</accession>
<dbReference type="Proteomes" id="UP000006727">
    <property type="component" value="Chromosome 16"/>
</dbReference>
<reference evidence="3" key="3">
    <citation type="submission" date="2020-12" db="UniProtKB">
        <authorList>
            <consortium name="EnsemblPlants"/>
        </authorList>
    </citation>
    <scope>IDENTIFICATION</scope>
</reference>
<dbReference type="SMR" id="A9RLD4"/>
<dbReference type="eggNOG" id="ENOG502QTJX">
    <property type="taxonomic scope" value="Eukaryota"/>
</dbReference>
<dbReference type="Pfam" id="PF02458">
    <property type="entry name" value="Transferase"/>
    <property type="match status" value="1"/>
</dbReference>
<dbReference type="PANTHER" id="PTHR31642">
    <property type="entry name" value="TRICHOTHECENE 3-O-ACETYLTRANSFERASE"/>
    <property type="match status" value="1"/>
</dbReference>
<evidence type="ECO:0000313" key="3">
    <source>
        <dbReference type="EnsemblPlants" id="Pp3c16_11740V3.1"/>
    </source>
</evidence>
<dbReference type="EnsemblPlants" id="Pp3c16_11740V3.1">
    <property type="protein sequence ID" value="Pp3c16_11740V3.1"/>
    <property type="gene ID" value="Pp3c16_11740"/>
</dbReference>
<dbReference type="PaxDb" id="3218-PP1S15_356V6.1"/>
<dbReference type="AlphaFoldDB" id="A9RLD4"/>
<organism evidence="2">
    <name type="scientific">Physcomitrium patens</name>
    <name type="common">Spreading-leaved earth moss</name>
    <name type="synonym">Physcomitrella patens</name>
    <dbReference type="NCBI Taxonomy" id="3218"/>
    <lineage>
        <taxon>Eukaryota</taxon>
        <taxon>Viridiplantae</taxon>
        <taxon>Streptophyta</taxon>
        <taxon>Embryophyta</taxon>
        <taxon>Bryophyta</taxon>
        <taxon>Bryophytina</taxon>
        <taxon>Bryopsida</taxon>
        <taxon>Funariidae</taxon>
        <taxon>Funariales</taxon>
        <taxon>Funariaceae</taxon>
        <taxon>Physcomitrium</taxon>
    </lineage>
</organism>
<proteinExistence type="inferred from homology"/>
<dbReference type="RefSeq" id="XP_024398664.1">
    <property type="nucleotide sequence ID" value="XM_024542896.2"/>
</dbReference>
<dbReference type="InterPro" id="IPR023213">
    <property type="entry name" value="CAT-like_dom_sf"/>
</dbReference>
<dbReference type="STRING" id="3218.A9RLD4"/>